<feature type="domain" description="Shugoshin C-terminal" evidence="5">
    <location>
        <begin position="369"/>
        <end position="392"/>
    </location>
</feature>
<evidence type="ECO:0000256" key="1">
    <source>
        <dbReference type="ARBA" id="ARBA00010845"/>
    </source>
</evidence>
<feature type="compositionally biased region" description="Polar residues" evidence="4">
    <location>
        <begin position="574"/>
        <end position="585"/>
    </location>
</feature>
<feature type="coiled-coil region" evidence="3">
    <location>
        <begin position="84"/>
        <end position="118"/>
    </location>
</feature>
<keyword evidence="3" id="KW-0175">Coiled coil</keyword>
<dbReference type="Pfam" id="PF07557">
    <property type="entry name" value="Shugoshin_C"/>
    <property type="match status" value="1"/>
</dbReference>
<dbReference type="EMBL" id="JAQIZT010000010">
    <property type="protein sequence ID" value="KAJ6983441.1"/>
    <property type="molecule type" value="Genomic_DNA"/>
</dbReference>
<feature type="region of interest" description="Disordered" evidence="4">
    <location>
        <begin position="566"/>
        <end position="605"/>
    </location>
</feature>
<feature type="compositionally biased region" description="Low complexity" evidence="4">
    <location>
        <begin position="591"/>
        <end position="605"/>
    </location>
</feature>
<evidence type="ECO:0000259" key="5">
    <source>
        <dbReference type="Pfam" id="PF07557"/>
    </source>
</evidence>
<comment type="caution">
    <text evidence="6">The sequence shown here is derived from an EMBL/GenBank/DDBJ whole genome shotgun (WGS) entry which is preliminary data.</text>
</comment>
<evidence type="ECO:0000256" key="2">
    <source>
        <dbReference type="ARBA" id="ARBA00022829"/>
    </source>
</evidence>
<dbReference type="Proteomes" id="UP001164929">
    <property type="component" value="Chromosome 10"/>
</dbReference>
<evidence type="ECO:0000313" key="6">
    <source>
        <dbReference type="EMBL" id="KAJ6983441.1"/>
    </source>
</evidence>
<organism evidence="6 7">
    <name type="scientific">Populus alba x Populus x berolinensis</name>
    <dbReference type="NCBI Taxonomy" id="444605"/>
    <lineage>
        <taxon>Eukaryota</taxon>
        <taxon>Viridiplantae</taxon>
        <taxon>Streptophyta</taxon>
        <taxon>Embryophyta</taxon>
        <taxon>Tracheophyta</taxon>
        <taxon>Spermatophyta</taxon>
        <taxon>Magnoliopsida</taxon>
        <taxon>eudicotyledons</taxon>
        <taxon>Gunneridae</taxon>
        <taxon>Pentapetalae</taxon>
        <taxon>rosids</taxon>
        <taxon>fabids</taxon>
        <taxon>Malpighiales</taxon>
        <taxon>Salicaceae</taxon>
        <taxon>Saliceae</taxon>
        <taxon>Populus</taxon>
    </lineage>
</organism>
<reference evidence="6" key="1">
    <citation type="journal article" date="2023" name="Mol. Ecol. Resour.">
        <title>Chromosome-level genome assembly of a triploid poplar Populus alba 'Berolinensis'.</title>
        <authorList>
            <person name="Chen S."/>
            <person name="Yu Y."/>
            <person name="Wang X."/>
            <person name="Wang S."/>
            <person name="Zhang T."/>
            <person name="Zhou Y."/>
            <person name="He R."/>
            <person name="Meng N."/>
            <person name="Wang Y."/>
            <person name="Liu W."/>
            <person name="Liu Z."/>
            <person name="Liu J."/>
            <person name="Guo Q."/>
            <person name="Huang H."/>
            <person name="Sederoff R.R."/>
            <person name="Wang G."/>
            <person name="Qu G."/>
            <person name="Chen S."/>
        </authorList>
    </citation>
    <scope>NUCLEOTIDE SEQUENCE</scope>
    <source>
        <strain evidence="6">SC-2020</strain>
    </source>
</reference>
<dbReference type="InterPro" id="IPR012862">
    <property type="entry name" value="DUF1635"/>
</dbReference>
<feature type="compositionally biased region" description="Basic and acidic residues" evidence="4">
    <location>
        <begin position="245"/>
        <end position="254"/>
    </location>
</feature>
<dbReference type="GO" id="GO:0005634">
    <property type="term" value="C:nucleus"/>
    <property type="evidence" value="ECO:0007669"/>
    <property type="project" value="InterPro"/>
</dbReference>
<feature type="compositionally biased region" description="Basic and acidic residues" evidence="4">
    <location>
        <begin position="278"/>
        <end position="292"/>
    </location>
</feature>
<dbReference type="PANTHER" id="PTHR34373:SF9">
    <property type="entry name" value="SHUGOSHIN 2"/>
    <property type="match status" value="1"/>
</dbReference>
<sequence length="713" mass="80401">MEGVPVLDTENINVAGDKIKGEKLEKGSLAGIARRKMLADISNLSQRNQYGKSQSVLVSKEHVEKLKRDIMALTKLVADRNKIIELSAIELQKLRVNYQQLQQQNLQLAQANSQMLAELNAGKDKLKAYQHELGCKNGLLNAKKLELKEKTKKVRSQNTRNEVETIKGDKAAQFSQPEDNKPCNIKRKRQSKVQSLDSSAVKPGQTEENAEKKRRSAMFKSGEKPTEKNTVTKSVRLRRQSARLKSGEEPNEKDIDTKSLLSISPDSVCLRRQSARFKSGEEPTEKDTDTKRICTGRQSTRVKSEDQIQEPAENLFQTDDAKFHIPPLHDDPVHESCPTSSVLSVKIESETGNSVPRFETQELRRTSFRPTRRAAEKVQTYKEIPINVKMRRNEKSISHADPVNVQATAFSFIMVREIEIAGANVGVAVRAEVAFSPILYFSQDIHPFNDKKERKMEDHCGLLNWSSCFYQDEGIEDIRHHLLYTTELETAIVSAKEEVARREIEIFHLKNLLSRTVKERNEAQIQCRKLVLEKLSFEQQLLQNQQQQQEMQQLKQESASLAITYSSEDESKASDSNNHISSPDSSKVIVPSQFSDPIPQQPSQSSLPDVILKLAADKPLPEKGKLLQAVKEAGPLLQTLLLAGPLPQWQHPPPQLDSIEIPPVTICSPTSRLIHEDSFNSFTSCLSKKRDRDFGEGPDSSSPATKYQKVVLH</sequence>
<dbReference type="Pfam" id="PF07795">
    <property type="entry name" value="DUF1635"/>
    <property type="match status" value="1"/>
</dbReference>
<dbReference type="GO" id="GO:0000775">
    <property type="term" value="C:chromosome, centromeric region"/>
    <property type="evidence" value="ECO:0007669"/>
    <property type="project" value="InterPro"/>
</dbReference>
<dbReference type="PANTHER" id="PTHR34373">
    <property type="entry name" value="SHUGOSHIN 2"/>
    <property type="match status" value="1"/>
</dbReference>
<dbReference type="InterPro" id="IPR044693">
    <property type="entry name" value="SGO_plant"/>
</dbReference>
<evidence type="ECO:0000256" key="4">
    <source>
        <dbReference type="SAM" id="MobiDB-lite"/>
    </source>
</evidence>
<feature type="region of interest" description="Disordered" evidence="4">
    <location>
        <begin position="690"/>
        <end position="713"/>
    </location>
</feature>
<name>A0AAD6MDA3_9ROSI</name>
<dbReference type="InterPro" id="IPR011515">
    <property type="entry name" value="Shugoshin_C"/>
</dbReference>
<feature type="compositionally biased region" description="Basic and acidic residues" evidence="4">
    <location>
        <begin position="161"/>
        <end position="170"/>
    </location>
</feature>
<feature type="region of interest" description="Disordered" evidence="4">
    <location>
        <begin position="151"/>
        <end position="254"/>
    </location>
</feature>
<comment type="similarity">
    <text evidence="1">Belongs to the shugoshin family.</text>
</comment>
<keyword evidence="7" id="KW-1185">Reference proteome</keyword>
<dbReference type="GO" id="GO:0045144">
    <property type="term" value="P:meiotic sister chromatid segregation"/>
    <property type="evidence" value="ECO:0007669"/>
    <property type="project" value="InterPro"/>
</dbReference>
<keyword evidence="2" id="KW-0159">Chromosome partition</keyword>
<feature type="region of interest" description="Disordered" evidence="4">
    <location>
        <begin position="274"/>
        <end position="308"/>
    </location>
</feature>
<dbReference type="AlphaFoldDB" id="A0AAD6MDA3"/>
<feature type="coiled-coil region" evidence="3">
    <location>
        <begin position="537"/>
        <end position="564"/>
    </location>
</feature>
<evidence type="ECO:0000313" key="7">
    <source>
        <dbReference type="Proteomes" id="UP001164929"/>
    </source>
</evidence>
<proteinExistence type="inferred from homology"/>
<evidence type="ECO:0000256" key="3">
    <source>
        <dbReference type="SAM" id="Coils"/>
    </source>
</evidence>
<gene>
    <name evidence="6" type="ORF">NC653_026296</name>
</gene>
<accession>A0AAD6MDA3</accession>
<protein>
    <submittedName>
        <fullName evidence="6">SHUGOSHIN protein</fullName>
    </submittedName>
</protein>
<dbReference type="GO" id="GO:0034090">
    <property type="term" value="P:maintenance of meiotic sister chromatid cohesion"/>
    <property type="evidence" value="ECO:0007669"/>
    <property type="project" value="InterPro"/>
</dbReference>